<gene>
    <name evidence="4" type="ORF">BCR26_15680</name>
</gene>
<dbReference type="Proteomes" id="UP000095256">
    <property type="component" value="Unassembled WGS sequence"/>
</dbReference>
<comment type="caution">
    <text evidence="4">The sequence shown here is derived from an EMBL/GenBank/DDBJ whole genome shotgun (WGS) entry which is preliminary data.</text>
</comment>
<dbReference type="Pfam" id="PF00132">
    <property type="entry name" value="Hexapep"/>
    <property type="match status" value="1"/>
</dbReference>
<sequence length="197" mass="21960">MGDSNLQEKLADKEILKDSILYKEIHRVKKDNERLIIEMNTQYHSKEEVRHYLEEVTGKVIEPSVEISLPFYSDFGKHISFGKNIFINQNVTFVDLGGIIIEDNVLIGPCARLVTVNHLIDPKNRRGIRVESICVKRNAWIGANATILPGITIGENSIVAADSTVTRDVLANVIVAGSPAKVIKKIENNKGEITNDN</sequence>
<dbReference type="InterPro" id="IPR018357">
    <property type="entry name" value="Hexapep_transf_CS"/>
</dbReference>
<accession>A0A1E5KV67</accession>
<evidence type="ECO:0000256" key="1">
    <source>
        <dbReference type="ARBA" id="ARBA00007274"/>
    </source>
</evidence>
<dbReference type="PROSITE" id="PS00101">
    <property type="entry name" value="HEXAPEP_TRANSFERASES"/>
    <property type="match status" value="1"/>
</dbReference>
<dbReference type="InterPro" id="IPR051159">
    <property type="entry name" value="Hexapeptide_acetyltransf"/>
</dbReference>
<keyword evidence="2 4" id="KW-0808">Transferase</keyword>
<comment type="similarity">
    <text evidence="1">Belongs to the transferase hexapeptide repeat family.</text>
</comment>
<protein>
    <submittedName>
        <fullName evidence="4">Acetyltransferase</fullName>
    </submittedName>
</protein>
<dbReference type="Gene3D" id="2.160.10.10">
    <property type="entry name" value="Hexapeptide repeat proteins"/>
    <property type="match status" value="1"/>
</dbReference>
<dbReference type="PANTHER" id="PTHR23416">
    <property type="entry name" value="SIALIC ACID SYNTHASE-RELATED"/>
    <property type="match status" value="1"/>
</dbReference>
<evidence type="ECO:0000256" key="2">
    <source>
        <dbReference type="ARBA" id="ARBA00022679"/>
    </source>
</evidence>
<reference evidence="4 5" key="1">
    <citation type="submission" date="2016-09" db="EMBL/GenBank/DDBJ databases">
        <authorList>
            <person name="Capua I."/>
            <person name="De Benedictis P."/>
            <person name="Joannis T."/>
            <person name="Lombin L.H."/>
            <person name="Cattoli G."/>
        </authorList>
    </citation>
    <scope>NUCLEOTIDE SEQUENCE [LARGE SCALE GENOMIC DNA]</scope>
    <source>
        <strain evidence="4 5">LMG 25899</strain>
    </source>
</reference>
<dbReference type="RefSeq" id="WP_069699314.1">
    <property type="nucleotide sequence ID" value="NZ_JAGGMA010000043.1"/>
</dbReference>
<dbReference type="AlphaFoldDB" id="A0A1E5KV67"/>
<proteinExistence type="inferred from homology"/>
<dbReference type="OrthoDB" id="9812571at2"/>
<dbReference type="InterPro" id="IPR001451">
    <property type="entry name" value="Hexapep"/>
</dbReference>
<dbReference type="STRING" id="762845.BCR26_15680"/>
<dbReference type="PANTHER" id="PTHR23416:SF23">
    <property type="entry name" value="ACETYLTRANSFERASE C18B11.09C-RELATED"/>
    <property type="match status" value="1"/>
</dbReference>
<dbReference type="SUPFAM" id="SSF51161">
    <property type="entry name" value="Trimeric LpxA-like enzymes"/>
    <property type="match status" value="1"/>
</dbReference>
<keyword evidence="5" id="KW-1185">Reference proteome</keyword>
<dbReference type="EMBL" id="MIEK01000037">
    <property type="protein sequence ID" value="OEH81698.1"/>
    <property type="molecule type" value="Genomic_DNA"/>
</dbReference>
<keyword evidence="3" id="KW-0677">Repeat</keyword>
<evidence type="ECO:0000313" key="4">
    <source>
        <dbReference type="EMBL" id="OEH81698.1"/>
    </source>
</evidence>
<dbReference type="GO" id="GO:0008374">
    <property type="term" value="F:O-acyltransferase activity"/>
    <property type="evidence" value="ECO:0007669"/>
    <property type="project" value="TreeGrafter"/>
</dbReference>
<evidence type="ECO:0000256" key="3">
    <source>
        <dbReference type="ARBA" id="ARBA00022737"/>
    </source>
</evidence>
<dbReference type="InterPro" id="IPR011004">
    <property type="entry name" value="Trimer_LpxA-like_sf"/>
</dbReference>
<evidence type="ECO:0000313" key="5">
    <source>
        <dbReference type="Proteomes" id="UP000095256"/>
    </source>
</evidence>
<organism evidence="4 5">
    <name type="scientific">Enterococcus rivorum</name>
    <dbReference type="NCBI Taxonomy" id="762845"/>
    <lineage>
        <taxon>Bacteria</taxon>
        <taxon>Bacillati</taxon>
        <taxon>Bacillota</taxon>
        <taxon>Bacilli</taxon>
        <taxon>Lactobacillales</taxon>
        <taxon>Enterococcaceae</taxon>
        <taxon>Enterococcus</taxon>
    </lineage>
</organism>
<name>A0A1E5KV67_9ENTE</name>